<proteinExistence type="predicted"/>
<dbReference type="InterPro" id="IPR005135">
    <property type="entry name" value="Endo/exonuclease/phosphatase"/>
</dbReference>
<keyword evidence="2" id="KW-0378">Hydrolase</keyword>
<dbReference type="EMBL" id="CP108021">
    <property type="protein sequence ID" value="WUM19591.1"/>
    <property type="molecule type" value="Genomic_DNA"/>
</dbReference>
<dbReference type="InterPro" id="IPR036691">
    <property type="entry name" value="Endo/exonu/phosph_ase_sf"/>
</dbReference>
<dbReference type="Pfam" id="PF03372">
    <property type="entry name" value="Exo_endo_phos"/>
    <property type="match status" value="1"/>
</dbReference>
<reference evidence="2 3" key="1">
    <citation type="submission" date="2022-10" db="EMBL/GenBank/DDBJ databases">
        <title>The complete genomes of actinobacterial strains from the NBC collection.</title>
        <authorList>
            <person name="Joergensen T.S."/>
            <person name="Alvarez Arevalo M."/>
            <person name="Sterndorff E.B."/>
            <person name="Faurdal D."/>
            <person name="Vuksanovic O."/>
            <person name="Mourched A.-S."/>
            <person name="Charusanti P."/>
            <person name="Shaw S."/>
            <person name="Blin K."/>
            <person name="Weber T."/>
        </authorList>
    </citation>
    <scope>NUCLEOTIDE SEQUENCE [LARGE SCALE GENOMIC DNA]</scope>
    <source>
        <strain evidence="2 3">NBC_00319</strain>
    </source>
</reference>
<keyword evidence="2" id="KW-0255">Endonuclease</keyword>
<evidence type="ECO:0000259" key="1">
    <source>
        <dbReference type="Pfam" id="PF03372"/>
    </source>
</evidence>
<protein>
    <submittedName>
        <fullName evidence="2">Endonuclease/exonuclease/phosphatase family protein</fullName>
    </submittedName>
</protein>
<accession>A0AAU4K0P0</accession>
<gene>
    <name evidence="2" type="ORF">OG579_18105</name>
</gene>
<sequence>MQSDSEVTVATWNTAWATTGSRRGQLIRRRMADVDADVLVVTEGRRGLLPEGGHVADGGDDWGYGRERERRKVLVWSRQPLVDIDRLTIGAGSGRLGTALTTTPVGQIRVVAVCIPWSHAHVSTGRGDATVWSEHLEYLDHLDTLLAGFDGDVPIVIAGDFNQRVPRVRQPVRVASRLGEVMDRWTVHTAGDVEHGPLIDHVASDLTCTGLRTWPGQSADVRLSDHSGVVCTLARAPRSAERGVSYTRLVGGREHE</sequence>
<feature type="domain" description="Endonuclease/exonuclease/phosphatase" evidence="1">
    <location>
        <begin position="10"/>
        <end position="226"/>
    </location>
</feature>
<dbReference type="Proteomes" id="UP001432128">
    <property type="component" value="Chromosome"/>
</dbReference>
<dbReference type="KEGG" id="whr:OG579_18105"/>
<dbReference type="SUPFAM" id="SSF56219">
    <property type="entry name" value="DNase I-like"/>
    <property type="match status" value="1"/>
</dbReference>
<organism evidence="2 3">
    <name type="scientific">Williamsia herbipolensis</name>
    <dbReference type="NCBI Taxonomy" id="1603258"/>
    <lineage>
        <taxon>Bacteria</taxon>
        <taxon>Bacillati</taxon>
        <taxon>Actinomycetota</taxon>
        <taxon>Actinomycetes</taxon>
        <taxon>Mycobacteriales</taxon>
        <taxon>Nocardiaceae</taxon>
        <taxon>Williamsia</taxon>
    </lineage>
</organism>
<dbReference type="AlphaFoldDB" id="A0AAU4K0P0"/>
<name>A0AAU4K0P0_9NOCA</name>
<keyword evidence="3" id="KW-1185">Reference proteome</keyword>
<evidence type="ECO:0000313" key="2">
    <source>
        <dbReference type="EMBL" id="WUM19591.1"/>
    </source>
</evidence>
<dbReference type="Gene3D" id="3.60.10.10">
    <property type="entry name" value="Endonuclease/exonuclease/phosphatase"/>
    <property type="match status" value="1"/>
</dbReference>
<keyword evidence="2" id="KW-0540">Nuclease</keyword>
<evidence type="ECO:0000313" key="3">
    <source>
        <dbReference type="Proteomes" id="UP001432128"/>
    </source>
</evidence>
<dbReference type="GO" id="GO:0004519">
    <property type="term" value="F:endonuclease activity"/>
    <property type="evidence" value="ECO:0007669"/>
    <property type="project" value="UniProtKB-KW"/>
</dbReference>
<dbReference type="RefSeq" id="WP_328857069.1">
    <property type="nucleotide sequence ID" value="NZ_CP108021.1"/>
</dbReference>